<dbReference type="SUPFAM" id="SSF48452">
    <property type="entry name" value="TPR-like"/>
    <property type="match status" value="3"/>
</dbReference>
<organism evidence="2 3">
    <name type="scientific">Mucilaginibacter celer</name>
    <dbReference type="NCBI Taxonomy" id="2305508"/>
    <lineage>
        <taxon>Bacteria</taxon>
        <taxon>Pseudomonadati</taxon>
        <taxon>Bacteroidota</taxon>
        <taxon>Sphingobacteriia</taxon>
        <taxon>Sphingobacteriales</taxon>
        <taxon>Sphingobacteriaceae</taxon>
        <taxon>Mucilaginibacter</taxon>
    </lineage>
</organism>
<dbReference type="AlphaFoldDB" id="A0A494VMX3"/>
<dbReference type="Proteomes" id="UP000270046">
    <property type="component" value="Chromosome"/>
</dbReference>
<dbReference type="SUPFAM" id="SSF52540">
    <property type="entry name" value="P-loop containing nucleoside triphosphate hydrolases"/>
    <property type="match status" value="2"/>
</dbReference>
<dbReference type="InterPro" id="IPR011990">
    <property type="entry name" value="TPR-like_helical_dom_sf"/>
</dbReference>
<feature type="domain" description="Novel STAND NTPase 5" evidence="1">
    <location>
        <begin position="192"/>
        <end position="318"/>
    </location>
</feature>
<accession>A0A494VMX3</accession>
<dbReference type="GO" id="GO:0003729">
    <property type="term" value="F:mRNA binding"/>
    <property type="evidence" value="ECO:0007669"/>
    <property type="project" value="InterPro"/>
</dbReference>
<dbReference type="RefSeq" id="WP_119410291.1">
    <property type="nucleotide sequence ID" value="NZ_CP032869.1"/>
</dbReference>
<name>A0A494VMX3_9SPHI</name>
<dbReference type="InterPro" id="IPR044624">
    <property type="entry name" value="Mbb1-like"/>
</dbReference>
<dbReference type="EMBL" id="CP032869">
    <property type="protein sequence ID" value="AYL96697.1"/>
    <property type="molecule type" value="Genomic_DNA"/>
</dbReference>
<gene>
    <name evidence="2" type="ORF">HYN43_015935</name>
</gene>
<dbReference type="PANTHER" id="PTHR44917:SF1">
    <property type="entry name" value="PROTEIN HIGH CHLOROPHYLL FLUORESCENT 107"/>
    <property type="match status" value="1"/>
</dbReference>
<reference evidence="2 3" key="1">
    <citation type="submission" date="2018-10" db="EMBL/GenBank/DDBJ databases">
        <title>Genome sequencing of Mucilaginibacter sp. HYN0043.</title>
        <authorList>
            <person name="Kim M."/>
            <person name="Yi H."/>
        </authorList>
    </citation>
    <scope>NUCLEOTIDE SEQUENCE [LARGE SCALE GENOMIC DNA]</scope>
    <source>
        <strain evidence="2 3">HYN0043</strain>
    </source>
</reference>
<proteinExistence type="predicted"/>
<dbReference type="OrthoDB" id="2960996at2"/>
<evidence type="ECO:0000313" key="3">
    <source>
        <dbReference type="Proteomes" id="UP000270046"/>
    </source>
</evidence>
<protein>
    <recommendedName>
        <fullName evidence="1">Novel STAND NTPase 5 domain-containing protein</fullName>
    </recommendedName>
</protein>
<dbReference type="Gene3D" id="1.25.40.10">
    <property type="entry name" value="Tetratricopeptide repeat domain"/>
    <property type="match status" value="1"/>
</dbReference>
<keyword evidence="3" id="KW-1185">Reference proteome</keyword>
<dbReference type="InterPro" id="IPR057574">
    <property type="entry name" value="nSTAND_NTPase5_dom"/>
</dbReference>
<dbReference type="PANTHER" id="PTHR44917">
    <property type="entry name" value="PROTEIN HIGH CHLOROPHYLL FLUORESCENT 107"/>
    <property type="match status" value="1"/>
</dbReference>
<evidence type="ECO:0000313" key="2">
    <source>
        <dbReference type="EMBL" id="AYL96697.1"/>
    </source>
</evidence>
<sequence length="923" mass="107457">MIVNFKEIKDDVEWELFAKAFFRSMGKTIEERPTVGSDGGTGKDLIISEILPSDLGTPIKRQYLVSCKHYAHRSKGGAVRESDEKPIIDVNLRLEECDGFIGFYSTYPTTTLIDILKKYEKVSKRTYKIYDRDDIQSYLLKDDEDNLLLKSYFKDSYKEWVQLGSPKIDRNSNFEKLTKHHFEEKDRDYFKKYFEGQPVDWSVIRKYTFKRSCFSQVIENLEANKVCLITGAGGEGKTTLLMQTGDYYFKKNYEVYFSWNVFKHLDPQNLQFDPKINYLIIIDRADTIAELNDFVKKIKFLNNVKVIFAARKNEWLQSLLKRKNAKELEAWLGVEIALRKISNLETEAITTLLQKTGYNTVISTERLKKFIEENKDFNFLLSIMIYATQGKSFKAIIIDIIRNIKKWENCDRILLAIGYIVSIEILGRGLHGSLYCQETMLRKLIGIGSIGEYSAIRDQLSQEAFFQESGDNLIYTRNIQIAKLYFEVLFDQDSGILNLFDTYDNILQETVKGDYFNKFDLVAQIPVFMRSVNLETAISLLKAAISYRYFFHQYYIFIKDEIQKGNFGNYDEDLYSARWLFKEAFNKNPKNPKLYHLWADFEKQQQDRGNIKLLYVPTLSEDDLQFSPQWILKTGVEICQDDSVYIALAKLHIENRHIENAIEVLNDGIIITKSPSLYCALASLEFKEGNPNLARDIIEQVNPSALTPELYLLKSQIELKSGNNQEARNILKTGIKKFNIDKLVVALAKIDIMEGKLQEAKALIKSKVDLLRTLPLDYCLINIEKMMGNWLVARKLYKEVDELYNDFSIRISWAYFEINLNNVGEIGIPETARGIFFNGWERYSKIWNFVHSFLLMEAGLACNEGINEPYSAQWLFNYYLQLIENDHFIHYGKIIRSLSDLKQALSVNNVKNPQEFEDFEIDD</sequence>
<dbReference type="InterPro" id="IPR027417">
    <property type="entry name" value="P-loop_NTPase"/>
</dbReference>
<evidence type="ECO:0000259" key="1">
    <source>
        <dbReference type="Pfam" id="PF25199"/>
    </source>
</evidence>
<dbReference type="GO" id="GO:0006397">
    <property type="term" value="P:mRNA processing"/>
    <property type="evidence" value="ECO:0007669"/>
    <property type="project" value="InterPro"/>
</dbReference>
<dbReference type="KEGG" id="muh:HYN43_015935"/>
<dbReference type="Pfam" id="PF25199">
    <property type="entry name" value="nSTAND_NTPase5"/>
    <property type="match status" value="1"/>
</dbReference>